<dbReference type="GO" id="GO:0005506">
    <property type="term" value="F:iron ion binding"/>
    <property type="evidence" value="ECO:0007669"/>
    <property type="project" value="InterPro"/>
</dbReference>
<evidence type="ECO:0000313" key="5">
    <source>
        <dbReference type="Proteomes" id="UP001157974"/>
    </source>
</evidence>
<dbReference type="InterPro" id="IPR036396">
    <property type="entry name" value="Cyt_P450_sf"/>
</dbReference>
<reference evidence="4 5" key="1">
    <citation type="journal article" date="2023" name="Nat. Commun.">
        <title>Origin of minicircular mitochondrial genomes in red algae.</title>
        <authorList>
            <person name="Lee Y."/>
            <person name="Cho C.H."/>
            <person name="Lee Y.M."/>
            <person name="Park S.I."/>
            <person name="Yang J.H."/>
            <person name="West J.A."/>
            <person name="Bhattacharya D."/>
            <person name="Yoon H.S."/>
        </authorList>
    </citation>
    <scope>NUCLEOTIDE SEQUENCE [LARGE SCALE GENOMIC DNA]</scope>
    <source>
        <strain evidence="4 5">CCMP1338</strain>
        <tissue evidence="4">Whole cell</tissue>
    </source>
</reference>
<dbReference type="Proteomes" id="UP001157974">
    <property type="component" value="Unassembled WGS sequence"/>
</dbReference>
<keyword evidence="2" id="KW-0479">Metal-binding</keyword>
<dbReference type="Gene3D" id="1.10.630.10">
    <property type="entry name" value="Cytochrome P450"/>
    <property type="match status" value="1"/>
</dbReference>
<dbReference type="GO" id="GO:0020037">
    <property type="term" value="F:heme binding"/>
    <property type="evidence" value="ECO:0007669"/>
    <property type="project" value="InterPro"/>
</dbReference>
<dbReference type="SUPFAM" id="SSF48264">
    <property type="entry name" value="Cytochrome P450"/>
    <property type="match status" value="1"/>
</dbReference>
<comment type="caution">
    <text evidence="4">The sequence shown here is derived from an EMBL/GenBank/DDBJ whole genome shotgun (WGS) entry which is preliminary data.</text>
</comment>
<evidence type="ECO:0000256" key="2">
    <source>
        <dbReference type="PIRSR" id="PIRSR602401-1"/>
    </source>
</evidence>
<dbReference type="PRINTS" id="PR00385">
    <property type="entry name" value="P450"/>
</dbReference>
<name>A0AAV8UMJ7_9RHOD</name>
<keyword evidence="3" id="KW-0812">Transmembrane</keyword>
<evidence type="ECO:0008006" key="6">
    <source>
        <dbReference type="Google" id="ProtNLM"/>
    </source>
</evidence>
<dbReference type="Pfam" id="PF00067">
    <property type="entry name" value="p450"/>
    <property type="match status" value="1"/>
</dbReference>
<feature type="transmembrane region" description="Helical" evidence="3">
    <location>
        <begin position="6"/>
        <end position="26"/>
    </location>
</feature>
<accession>A0AAV8UMJ7</accession>
<dbReference type="GO" id="GO:0004497">
    <property type="term" value="F:monooxygenase activity"/>
    <property type="evidence" value="ECO:0007669"/>
    <property type="project" value="InterPro"/>
</dbReference>
<proteinExistence type="inferred from homology"/>
<protein>
    <recommendedName>
        <fullName evidence="6">Cytochrome P450</fullName>
    </recommendedName>
</protein>
<feature type="binding site" description="axial binding residue" evidence="2">
    <location>
        <position position="436"/>
    </location>
    <ligand>
        <name>heme</name>
        <dbReference type="ChEBI" id="CHEBI:30413"/>
    </ligand>
    <ligandPart>
        <name>Fe</name>
        <dbReference type="ChEBI" id="CHEBI:18248"/>
    </ligandPart>
</feature>
<dbReference type="AlphaFoldDB" id="A0AAV8UMJ7"/>
<comment type="similarity">
    <text evidence="1">Belongs to the cytochrome P450 family.</text>
</comment>
<dbReference type="PANTHER" id="PTHR24305:SF166">
    <property type="entry name" value="CYTOCHROME P450 12A4, MITOCHONDRIAL-RELATED"/>
    <property type="match status" value="1"/>
</dbReference>
<dbReference type="EMBL" id="JAMWBK010000009">
    <property type="protein sequence ID" value="KAJ8902427.1"/>
    <property type="molecule type" value="Genomic_DNA"/>
</dbReference>
<dbReference type="InterPro" id="IPR001128">
    <property type="entry name" value="Cyt_P450"/>
</dbReference>
<keyword evidence="2" id="KW-0408">Iron</keyword>
<gene>
    <name evidence="4" type="ORF">NDN08_006832</name>
</gene>
<dbReference type="InterPro" id="IPR050121">
    <property type="entry name" value="Cytochrome_P450_monoxygenase"/>
</dbReference>
<sequence>MYGSWLVWALVLLIVVVVVVTLRNVLVLKFGALSAIPQIGKGSRELYGVRLLQNISLNSGDCDAYKVAADLADIADSLPGVFVLPGSLLSRERIIITSPSAIRKITTDDVFDKPGFVKTTLGGTFGSDSMLFAIGTKHRRLRKVAVDLIHQETLHKSAGAFFRAGRRLAETWSSAKPPVEAHIENMNTTLGVITESLFSWDIPERTRLHNLYVAMFLEEAPSPLDLLTGYILPYGPLLIGYRNARAAREVLCSVIEERRRNRNPSRADLLEQLLSALDAGMVDIDELVSQVQTLYVAGFSTTAIWLSWSMYYLASSPKWQEKVRTEIASIDNIQDDNERLSRLDSLPLLHAVTKEVLRLHPPITDTLRQNSSDVCIDGFRIPKGTLLRIPIGSVHRMERFWGTTANEFDPARHLNLNGNGSASGLWLPFLTGPHACIGGHYARLEVKAILSELVRKVSLCDPRMGICRTTLGNPSNFSLRADSL</sequence>
<comment type="cofactor">
    <cofactor evidence="2">
        <name>heme</name>
        <dbReference type="ChEBI" id="CHEBI:30413"/>
    </cofactor>
</comment>
<keyword evidence="3" id="KW-1133">Transmembrane helix</keyword>
<dbReference type="GO" id="GO:0016705">
    <property type="term" value="F:oxidoreductase activity, acting on paired donors, with incorporation or reduction of molecular oxygen"/>
    <property type="evidence" value="ECO:0007669"/>
    <property type="project" value="InterPro"/>
</dbReference>
<keyword evidence="5" id="KW-1185">Reference proteome</keyword>
<evidence type="ECO:0000256" key="1">
    <source>
        <dbReference type="ARBA" id="ARBA00010617"/>
    </source>
</evidence>
<keyword evidence="2" id="KW-0349">Heme</keyword>
<dbReference type="InterPro" id="IPR002401">
    <property type="entry name" value="Cyt_P450_E_grp-I"/>
</dbReference>
<evidence type="ECO:0000313" key="4">
    <source>
        <dbReference type="EMBL" id="KAJ8902427.1"/>
    </source>
</evidence>
<organism evidence="4 5">
    <name type="scientific">Rhodosorus marinus</name>
    <dbReference type="NCBI Taxonomy" id="101924"/>
    <lineage>
        <taxon>Eukaryota</taxon>
        <taxon>Rhodophyta</taxon>
        <taxon>Stylonematophyceae</taxon>
        <taxon>Stylonematales</taxon>
        <taxon>Stylonemataceae</taxon>
        <taxon>Rhodosorus</taxon>
    </lineage>
</organism>
<dbReference type="PANTHER" id="PTHR24305">
    <property type="entry name" value="CYTOCHROME P450"/>
    <property type="match status" value="1"/>
</dbReference>
<dbReference type="PRINTS" id="PR00463">
    <property type="entry name" value="EP450I"/>
</dbReference>
<evidence type="ECO:0000256" key="3">
    <source>
        <dbReference type="SAM" id="Phobius"/>
    </source>
</evidence>
<keyword evidence="3" id="KW-0472">Membrane</keyword>